<comment type="caution">
    <text evidence="2">The sequence shown here is derived from an EMBL/GenBank/DDBJ whole genome shotgun (WGS) entry which is preliminary data.</text>
</comment>
<organism evidence="2 3">
    <name type="scientific">Symbiodinium pilosum</name>
    <name type="common">Dinoflagellate</name>
    <dbReference type="NCBI Taxonomy" id="2952"/>
    <lineage>
        <taxon>Eukaryota</taxon>
        <taxon>Sar</taxon>
        <taxon>Alveolata</taxon>
        <taxon>Dinophyceae</taxon>
        <taxon>Suessiales</taxon>
        <taxon>Symbiodiniaceae</taxon>
        <taxon>Symbiodinium</taxon>
    </lineage>
</organism>
<name>A0A812W7U0_SYMPI</name>
<keyword evidence="3" id="KW-1185">Reference proteome</keyword>
<proteinExistence type="predicted"/>
<evidence type="ECO:0000256" key="1">
    <source>
        <dbReference type="SAM" id="MobiDB-lite"/>
    </source>
</evidence>
<dbReference type="OrthoDB" id="10439097at2759"/>
<feature type="compositionally biased region" description="Polar residues" evidence="1">
    <location>
        <begin position="701"/>
        <end position="718"/>
    </location>
</feature>
<feature type="compositionally biased region" description="Low complexity" evidence="1">
    <location>
        <begin position="647"/>
        <end position="657"/>
    </location>
</feature>
<dbReference type="EMBL" id="CAJNIZ010043693">
    <property type="protein sequence ID" value="CAE7666168.1"/>
    <property type="molecule type" value="Genomic_DNA"/>
</dbReference>
<evidence type="ECO:0000313" key="2">
    <source>
        <dbReference type="EMBL" id="CAE7666168.1"/>
    </source>
</evidence>
<reference evidence="2" key="1">
    <citation type="submission" date="2021-02" db="EMBL/GenBank/DDBJ databases">
        <authorList>
            <person name="Dougan E. K."/>
            <person name="Rhodes N."/>
            <person name="Thang M."/>
            <person name="Chan C."/>
        </authorList>
    </citation>
    <scope>NUCLEOTIDE SEQUENCE</scope>
</reference>
<feature type="region of interest" description="Disordered" evidence="1">
    <location>
        <begin position="440"/>
        <end position="460"/>
    </location>
</feature>
<feature type="region of interest" description="Disordered" evidence="1">
    <location>
        <begin position="598"/>
        <end position="853"/>
    </location>
</feature>
<dbReference type="Proteomes" id="UP000649617">
    <property type="component" value="Unassembled WGS sequence"/>
</dbReference>
<protein>
    <submittedName>
        <fullName evidence="2">RPL18B protein</fullName>
    </submittedName>
</protein>
<feature type="compositionally biased region" description="Basic residues" evidence="1">
    <location>
        <begin position="790"/>
        <end position="806"/>
    </location>
</feature>
<sequence length="853" mass="93095">MLDSTEVAVPRLKAIKWYSQQFSAFGYRDEWFADALSYMDRLAVAMHDCEEMPSLQGRPKQAAVWTMSHEPLWLASMFIALKMSEAEPELDISLLDLILALVQLKEGETTSVYKQRLPKIKMMEIFASRLLDYKLTVPTPFQLVQHMTMEICRSVQNTKMKEWPGFKLMKLPLLMGPPLKKMTEEEMKQRALPARQLCMFQVAANLLVELSVVHRPVEAYGNQLPAAALALAVVQLALHGFNTDPPEECIAKLAEMKDQLTFPDHVTEDTQKTLMASLYRLWTNAAESSPVVQKWKQRLRKDNPTATLPTAPPKDKLPEDLQECLEYSTPLRLGAKKEPKVLSATPCRMPQPEKDGCGYSTPTKPLAPPGQARLGHLDTVLTPLSARQLSLETTVLTPPPAPRPAVATLVSEPEAEPAVQSAPMETSVAVSEPVLPVPQAPMQTSASVPEPALQAPMDTSEATVAVPAPEIQEEPLPEAFHVEHQDLAQQQTQMSGRQRSRSRDSGKKDVRSPEMAKEAASSQIVAAAAPVQPPTAGAEAAAVPSAAPQALGAEPGPVAASAEATQAPKHATKVFPTWAQVTGKSGIGSAMAPFRLPAKSPLEKQVSKAEVSSGGQKEGEAGASPRRSRSIRLRLDGAPKPSPPLAAPDSSSLVPAAQVAKPTETRQSLQQRGAIRGDGVPQMNSRTLRNGRHVENAQAHVLSNSKEARVQRQNSRARVSQAEEESAERTPPPPTKRKKAAKDEDEEWDPEKDDDCESDEGSDCRTDGNNKNRKRVKPKTGNLRSPSRSQRPRGPKAPKAKAKSQSRPRAMPKDISAKAGAQKRSMHAQPTPFGQAPRPRPTSESIQMPRRLD</sequence>
<gene>
    <name evidence="2" type="primary">RPL18B</name>
    <name evidence="2" type="ORF">SPIL2461_LOCUS18234</name>
</gene>
<feature type="compositionally biased region" description="Low complexity" evidence="1">
    <location>
        <begin position="518"/>
        <end position="553"/>
    </location>
</feature>
<accession>A0A812W7U0</accession>
<feature type="compositionally biased region" description="Basic and acidic residues" evidence="1">
    <location>
        <begin position="501"/>
        <end position="517"/>
    </location>
</feature>
<feature type="region of interest" description="Disordered" evidence="1">
    <location>
        <begin position="299"/>
        <end position="318"/>
    </location>
</feature>
<dbReference type="AlphaFoldDB" id="A0A812W7U0"/>
<feature type="region of interest" description="Disordered" evidence="1">
    <location>
        <begin position="486"/>
        <end position="571"/>
    </location>
</feature>
<feature type="compositionally biased region" description="Acidic residues" evidence="1">
    <location>
        <begin position="743"/>
        <end position="761"/>
    </location>
</feature>
<evidence type="ECO:0000313" key="3">
    <source>
        <dbReference type="Proteomes" id="UP000649617"/>
    </source>
</evidence>